<name>A0A0F9R1K1_9ZZZZ</name>
<reference evidence="2" key="1">
    <citation type="journal article" date="2015" name="Nature">
        <title>Complex archaea that bridge the gap between prokaryotes and eukaryotes.</title>
        <authorList>
            <person name="Spang A."/>
            <person name="Saw J.H."/>
            <person name="Jorgensen S.L."/>
            <person name="Zaremba-Niedzwiedzka K."/>
            <person name="Martijn J."/>
            <person name="Lind A.E."/>
            <person name="van Eijk R."/>
            <person name="Schleper C."/>
            <person name="Guy L."/>
            <person name="Ettema T.J."/>
        </authorList>
    </citation>
    <scope>NUCLEOTIDE SEQUENCE</scope>
</reference>
<gene>
    <name evidence="2" type="ORF">LCGC14_0706950</name>
</gene>
<dbReference type="EMBL" id="LAZR01001538">
    <property type="protein sequence ID" value="KKN43057.1"/>
    <property type="molecule type" value="Genomic_DNA"/>
</dbReference>
<keyword evidence="1" id="KW-0472">Membrane</keyword>
<keyword evidence="1" id="KW-0812">Transmembrane</keyword>
<accession>A0A0F9R1K1</accession>
<organism evidence="2">
    <name type="scientific">marine sediment metagenome</name>
    <dbReference type="NCBI Taxonomy" id="412755"/>
    <lineage>
        <taxon>unclassified sequences</taxon>
        <taxon>metagenomes</taxon>
        <taxon>ecological metagenomes</taxon>
    </lineage>
</organism>
<proteinExistence type="predicted"/>
<protein>
    <recommendedName>
        <fullName evidence="3">ABC-2 type transporter domain-containing protein</fullName>
    </recommendedName>
</protein>
<feature type="transmembrane region" description="Helical" evidence="1">
    <location>
        <begin position="138"/>
        <end position="158"/>
    </location>
</feature>
<sequence>MSLTLLFFDELKGFAKSKVMIILWVGLPLLAFLIHFLQPDLEGFPISFLVGILISSIGGTLSSIMLSTSIVSEKNRHVYELFLVRPVKRGSLLLAKFLAVYLCLIIAVIISLIVGLLIDAFTIGLNENFLNSTLDSLIISISSMAITCSIGMFFGVVVSSVPVAAILSVYLGSQLSAIIILPTFFIASLNPVTFAITLGISVTTIIMGINLFLFSRQQF</sequence>
<feature type="transmembrane region" description="Helical" evidence="1">
    <location>
        <begin position="44"/>
        <end position="71"/>
    </location>
</feature>
<feature type="transmembrane region" description="Helical" evidence="1">
    <location>
        <begin position="21"/>
        <end position="38"/>
    </location>
</feature>
<feature type="transmembrane region" description="Helical" evidence="1">
    <location>
        <begin position="165"/>
        <end position="186"/>
    </location>
</feature>
<feature type="transmembrane region" description="Helical" evidence="1">
    <location>
        <begin position="92"/>
        <end position="118"/>
    </location>
</feature>
<comment type="caution">
    <text evidence="2">The sequence shown here is derived from an EMBL/GenBank/DDBJ whole genome shotgun (WGS) entry which is preliminary data.</text>
</comment>
<keyword evidence="1" id="KW-1133">Transmembrane helix</keyword>
<dbReference type="AlphaFoldDB" id="A0A0F9R1K1"/>
<feature type="transmembrane region" description="Helical" evidence="1">
    <location>
        <begin position="192"/>
        <end position="214"/>
    </location>
</feature>
<evidence type="ECO:0000313" key="2">
    <source>
        <dbReference type="EMBL" id="KKN43057.1"/>
    </source>
</evidence>
<evidence type="ECO:0008006" key="3">
    <source>
        <dbReference type="Google" id="ProtNLM"/>
    </source>
</evidence>
<evidence type="ECO:0000256" key="1">
    <source>
        <dbReference type="SAM" id="Phobius"/>
    </source>
</evidence>